<keyword evidence="2" id="KW-1185">Reference proteome</keyword>
<dbReference type="RefSeq" id="WP_378135495.1">
    <property type="nucleotide sequence ID" value="NZ_JBHSMI010000028.1"/>
</dbReference>
<evidence type="ECO:0000313" key="1">
    <source>
        <dbReference type="EMBL" id="MFC5404842.1"/>
    </source>
</evidence>
<organism evidence="1 2">
    <name type="scientific">Cohnella soli</name>
    <dbReference type="NCBI Taxonomy" id="425005"/>
    <lineage>
        <taxon>Bacteria</taxon>
        <taxon>Bacillati</taxon>
        <taxon>Bacillota</taxon>
        <taxon>Bacilli</taxon>
        <taxon>Bacillales</taxon>
        <taxon>Paenibacillaceae</taxon>
        <taxon>Cohnella</taxon>
    </lineage>
</organism>
<dbReference type="Proteomes" id="UP001596113">
    <property type="component" value="Unassembled WGS sequence"/>
</dbReference>
<name>A0ABW0I0P7_9BACL</name>
<dbReference type="EMBL" id="JBHSMI010000028">
    <property type="protein sequence ID" value="MFC5404842.1"/>
    <property type="molecule type" value="Genomic_DNA"/>
</dbReference>
<sequence length="184" mass="21320">MTKLTTEQQEKLFQVLKARFEKNMNRHQGLEWVNVRAKLEARTDKLRSLHEMEETGGEPDIVGYDSETDEYIFYDCSAESPTGRRNICYDREALESRKQHKPENSATEMALEMGIELLTEQQYRELQQLGQFDLKTSSWVKTPAPIRKLGGAIFCDCRYDTVFVYHNGAESYYGARGFRGSLKV</sequence>
<evidence type="ECO:0000313" key="2">
    <source>
        <dbReference type="Proteomes" id="UP001596113"/>
    </source>
</evidence>
<gene>
    <name evidence="1" type="ORF">ACFPOF_19045</name>
</gene>
<dbReference type="Pfam" id="PF14066">
    <property type="entry name" value="DUF4256"/>
    <property type="match status" value="1"/>
</dbReference>
<proteinExistence type="predicted"/>
<dbReference type="InterPro" id="IPR025352">
    <property type="entry name" value="DUF4256"/>
</dbReference>
<protein>
    <submittedName>
        <fullName evidence="1">DUF4256 domain-containing protein</fullName>
    </submittedName>
</protein>
<comment type="caution">
    <text evidence="1">The sequence shown here is derived from an EMBL/GenBank/DDBJ whole genome shotgun (WGS) entry which is preliminary data.</text>
</comment>
<reference evidence="2" key="1">
    <citation type="journal article" date="2019" name="Int. J. Syst. Evol. Microbiol.">
        <title>The Global Catalogue of Microorganisms (GCM) 10K type strain sequencing project: providing services to taxonomists for standard genome sequencing and annotation.</title>
        <authorList>
            <consortium name="The Broad Institute Genomics Platform"/>
            <consortium name="The Broad Institute Genome Sequencing Center for Infectious Disease"/>
            <person name="Wu L."/>
            <person name="Ma J."/>
        </authorList>
    </citation>
    <scope>NUCLEOTIDE SEQUENCE [LARGE SCALE GENOMIC DNA]</scope>
    <source>
        <strain evidence="2">CGMCC 1.18575</strain>
    </source>
</reference>
<accession>A0ABW0I0P7</accession>